<evidence type="ECO:0000313" key="2">
    <source>
        <dbReference type="Proteomes" id="UP000041254"/>
    </source>
</evidence>
<accession>A0A0G4ECN9</accession>
<name>A0A0G4ECN9_VITBC</name>
<organism evidence="1 2">
    <name type="scientific">Vitrella brassicaformis (strain CCMP3155)</name>
    <dbReference type="NCBI Taxonomy" id="1169540"/>
    <lineage>
        <taxon>Eukaryota</taxon>
        <taxon>Sar</taxon>
        <taxon>Alveolata</taxon>
        <taxon>Colpodellida</taxon>
        <taxon>Vitrellaceae</taxon>
        <taxon>Vitrella</taxon>
    </lineage>
</organism>
<reference evidence="1 2" key="1">
    <citation type="submission" date="2014-11" db="EMBL/GenBank/DDBJ databases">
        <authorList>
            <person name="Zhu J."/>
            <person name="Qi W."/>
            <person name="Song R."/>
        </authorList>
    </citation>
    <scope>NUCLEOTIDE SEQUENCE [LARGE SCALE GENOMIC DNA]</scope>
</reference>
<evidence type="ECO:0000313" key="1">
    <source>
        <dbReference type="EMBL" id="CEL93739.1"/>
    </source>
</evidence>
<dbReference type="InParanoid" id="A0A0G4ECN9"/>
<dbReference type="VEuPathDB" id="CryptoDB:Vbra_11394"/>
<sequence>MGEHFEMLAGYPDPKHKISRGAAFDEFERTASAALEQPLQGRALKDIILGDFLDMVKSVIEAEATMPPDQLSIVFP</sequence>
<dbReference type="AlphaFoldDB" id="A0A0G4ECN9"/>
<keyword evidence="2" id="KW-1185">Reference proteome</keyword>
<protein>
    <submittedName>
        <fullName evidence="1">Uncharacterized protein</fullName>
    </submittedName>
</protein>
<dbReference type="Proteomes" id="UP000041254">
    <property type="component" value="Unassembled WGS sequence"/>
</dbReference>
<gene>
    <name evidence="1" type="ORF">Vbra_11394</name>
</gene>
<proteinExistence type="predicted"/>
<dbReference type="EMBL" id="CDMY01000185">
    <property type="protein sequence ID" value="CEL93739.1"/>
    <property type="molecule type" value="Genomic_DNA"/>
</dbReference>